<evidence type="ECO:0000256" key="3">
    <source>
        <dbReference type="ARBA" id="ARBA00022989"/>
    </source>
</evidence>
<evidence type="ECO:0000313" key="13">
    <source>
        <dbReference type="Proteomes" id="UP001159405"/>
    </source>
</evidence>
<comment type="similarity">
    <text evidence="8">Belongs to the G-protein coupled receptor 1 family.</text>
</comment>
<sequence length="435" mass="49469">MEANNTSTTQEGTTSASVEEMEFRIVKISLYVLILALSCVGNSLVAIVIIGAKDMRTPANFLILHLALCDFITPALSIPFDLALEERDYVWQFGKTMCKLLWPLETAFSISSSVTLAVISLERFRTLSKPFVRRLTSYHVLMAVLSIQAISIGICVPYFLVLNYTDEPKRSCDEIWPNVDYRKGYTVALFLFGYAFPLMTMSVAYLLIYRSLRLNLLRLTSVDERRHGSYSKASQLSNMSKDSMEHRRKEQNIHLAKMFIIVVVVFAISMFPNQVIWFWNDFENGGKSDYFNYVSAVGRICTYANSVLNPFIYALKSKEFRSGFARIGHTTVVKPLRKISSETRKFARKVSRSVPDNQRPSPPPEETNSRGNLKSVRVCSDQTWNGKRTNLYDSDFADGKRMDAQDFIMDLPLQEGLINSSNLGKLLEELKETDC</sequence>
<feature type="transmembrane region" description="Helical" evidence="10">
    <location>
        <begin position="291"/>
        <end position="315"/>
    </location>
</feature>
<keyword evidence="13" id="KW-1185">Reference proteome</keyword>
<dbReference type="CDD" id="cd00637">
    <property type="entry name" value="7tm_classA_rhodopsin-like"/>
    <property type="match status" value="1"/>
</dbReference>
<dbReference type="InterPro" id="IPR017452">
    <property type="entry name" value="GPCR_Rhodpsn_7TM"/>
</dbReference>
<dbReference type="PRINTS" id="PR00237">
    <property type="entry name" value="GPCRRHODOPSN"/>
</dbReference>
<evidence type="ECO:0000256" key="7">
    <source>
        <dbReference type="ARBA" id="ARBA00023224"/>
    </source>
</evidence>
<feature type="transmembrane region" description="Helical" evidence="10">
    <location>
        <begin position="184"/>
        <end position="208"/>
    </location>
</feature>
<comment type="subcellular location">
    <subcellularLocation>
        <location evidence="1">Membrane</location>
        <topology evidence="1">Multi-pass membrane protein</topology>
    </subcellularLocation>
</comment>
<feature type="transmembrane region" description="Helical" evidence="10">
    <location>
        <begin position="140"/>
        <end position="164"/>
    </location>
</feature>
<feature type="transmembrane region" description="Helical" evidence="10">
    <location>
        <begin position="100"/>
        <end position="119"/>
    </location>
</feature>
<keyword evidence="2 8" id="KW-0812">Transmembrane</keyword>
<dbReference type="SMART" id="SM01381">
    <property type="entry name" value="7TM_GPCR_Srsx"/>
    <property type="match status" value="1"/>
</dbReference>
<dbReference type="EMBL" id="CALNXK010000130">
    <property type="protein sequence ID" value="CAH3164668.1"/>
    <property type="molecule type" value="Genomic_DNA"/>
</dbReference>
<dbReference type="SUPFAM" id="SSF81321">
    <property type="entry name" value="Family A G protein-coupled receptor-like"/>
    <property type="match status" value="1"/>
</dbReference>
<dbReference type="PROSITE" id="PS50262">
    <property type="entry name" value="G_PROTEIN_RECEP_F1_2"/>
    <property type="match status" value="1"/>
</dbReference>
<evidence type="ECO:0000256" key="2">
    <source>
        <dbReference type="ARBA" id="ARBA00022692"/>
    </source>
</evidence>
<dbReference type="PANTHER" id="PTHR45695">
    <property type="entry name" value="LEUCOKININ RECEPTOR-RELATED"/>
    <property type="match status" value="1"/>
</dbReference>
<accession>A0ABN8QID1</accession>
<evidence type="ECO:0000259" key="11">
    <source>
        <dbReference type="PROSITE" id="PS50262"/>
    </source>
</evidence>
<feature type="domain" description="G-protein coupled receptors family 1 profile" evidence="11">
    <location>
        <begin position="41"/>
        <end position="313"/>
    </location>
</feature>
<feature type="region of interest" description="Disordered" evidence="9">
    <location>
        <begin position="347"/>
        <end position="374"/>
    </location>
</feature>
<organism evidence="12 13">
    <name type="scientific">Porites lobata</name>
    <dbReference type="NCBI Taxonomy" id="104759"/>
    <lineage>
        <taxon>Eukaryota</taxon>
        <taxon>Metazoa</taxon>
        <taxon>Cnidaria</taxon>
        <taxon>Anthozoa</taxon>
        <taxon>Hexacorallia</taxon>
        <taxon>Scleractinia</taxon>
        <taxon>Fungiina</taxon>
        <taxon>Poritidae</taxon>
        <taxon>Porites</taxon>
    </lineage>
</organism>
<evidence type="ECO:0000313" key="12">
    <source>
        <dbReference type="EMBL" id="CAH3164668.1"/>
    </source>
</evidence>
<gene>
    <name evidence="12" type="ORF">PLOB_00006796</name>
</gene>
<keyword evidence="3 10" id="KW-1133">Transmembrane helix</keyword>
<dbReference type="Proteomes" id="UP001159405">
    <property type="component" value="Unassembled WGS sequence"/>
</dbReference>
<evidence type="ECO:0000256" key="9">
    <source>
        <dbReference type="SAM" id="MobiDB-lite"/>
    </source>
</evidence>
<dbReference type="InterPro" id="IPR000276">
    <property type="entry name" value="GPCR_Rhodpsn"/>
</dbReference>
<protein>
    <recommendedName>
        <fullName evidence="11">G-protein coupled receptors family 1 profile domain-containing protein</fullName>
    </recommendedName>
</protein>
<keyword evidence="7 8" id="KW-0807">Transducer</keyword>
<keyword evidence="5 10" id="KW-0472">Membrane</keyword>
<reference evidence="12 13" key="1">
    <citation type="submission" date="2022-05" db="EMBL/GenBank/DDBJ databases">
        <authorList>
            <consortium name="Genoscope - CEA"/>
            <person name="William W."/>
        </authorList>
    </citation>
    <scope>NUCLEOTIDE SEQUENCE [LARGE SCALE GENOMIC DNA]</scope>
</reference>
<feature type="transmembrane region" description="Helical" evidence="10">
    <location>
        <begin position="28"/>
        <end position="50"/>
    </location>
</feature>
<proteinExistence type="inferred from homology"/>
<dbReference type="Pfam" id="PF00001">
    <property type="entry name" value="7tm_1"/>
    <property type="match status" value="1"/>
</dbReference>
<dbReference type="PANTHER" id="PTHR45695:SF9">
    <property type="entry name" value="LEUCOKININ RECEPTOR"/>
    <property type="match status" value="1"/>
</dbReference>
<keyword evidence="4 8" id="KW-0297">G-protein coupled receptor</keyword>
<feature type="transmembrane region" description="Helical" evidence="10">
    <location>
        <begin position="255"/>
        <end position="279"/>
    </location>
</feature>
<evidence type="ECO:0000256" key="5">
    <source>
        <dbReference type="ARBA" id="ARBA00023136"/>
    </source>
</evidence>
<evidence type="ECO:0000256" key="1">
    <source>
        <dbReference type="ARBA" id="ARBA00004141"/>
    </source>
</evidence>
<dbReference type="PROSITE" id="PS00237">
    <property type="entry name" value="G_PROTEIN_RECEP_F1_1"/>
    <property type="match status" value="1"/>
</dbReference>
<evidence type="ECO:0000256" key="6">
    <source>
        <dbReference type="ARBA" id="ARBA00023170"/>
    </source>
</evidence>
<evidence type="ECO:0000256" key="4">
    <source>
        <dbReference type="ARBA" id="ARBA00023040"/>
    </source>
</evidence>
<keyword evidence="6 8" id="KW-0675">Receptor</keyword>
<evidence type="ECO:0000256" key="10">
    <source>
        <dbReference type="SAM" id="Phobius"/>
    </source>
</evidence>
<comment type="caution">
    <text evidence="12">The sequence shown here is derived from an EMBL/GenBank/DDBJ whole genome shotgun (WGS) entry which is preliminary data.</text>
</comment>
<evidence type="ECO:0000256" key="8">
    <source>
        <dbReference type="RuleBase" id="RU000688"/>
    </source>
</evidence>
<dbReference type="Gene3D" id="1.20.1070.10">
    <property type="entry name" value="Rhodopsin 7-helix transmembrane proteins"/>
    <property type="match status" value="1"/>
</dbReference>
<name>A0ABN8QID1_9CNID</name>